<evidence type="ECO:0000256" key="1">
    <source>
        <dbReference type="ARBA" id="ARBA00022723"/>
    </source>
</evidence>
<feature type="region of interest" description="Disordered" evidence="6">
    <location>
        <begin position="35"/>
        <end position="63"/>
    </location>
</feature>
<evidence type="ECO:0000256" key="5">
    <source>
        <dbReference type="PROSITE-ProRule" id="PRU00042"/>
    </source>
</evidence>
<accession>A0ABP9YLT8</accession>
<protein>
    <recommendedName>
        <fullName evidence="7">C2H2-type domain-containing protein</fullName>
    </recommendedName>
</protein>
<keyword evidence="4" id="KW-0862">Zinc</keyword>
<gene>
    <name evidence="8" type="ORF">MFLAVUS_001210</name>
</gene>
<dbReference type="PROSITE" id="PS50157">
    <property type="entry name" value="ZINC_FINGER_C2H2_2"/>
    <property type="match status" value="2"/>
</dbReference>
<dbReference type="PROSITE" id="PS00028">
    <property type="entry name" value="ZINC_FINGER_C2H2_1"/>
    <property type="match status" value="2"/>
</dbReference>
<evidence type="ECO:0000256" key="3">
    <source>
        <dbReference type="ARBA" id="ARBA00022771"/>
    </source>
</evidence>
<sequence length="338" mass="37957">MLNDNQKETAFLVTNASGRHINILNDNEAREAVVAVEQPSPPSSEISDETSTEGFLSSSPKRKYHCSEPGCPKSFTTSGHLARHNRIHTGEKNFPCLFPGCQSRFSRQDNMMQHYRTHMSPKSRRTQKKIISEDLHPRPRLHAHQRIRSDPYRVERPLTIDQHLNNYRRSLLSHPSTADRVASSVKYNMPTPLGSVAASHMQKQQQQQQKNWVIEPIGHQSSNSSHHEDEEDEDDEDLLTTPPVPEIIFYQHKPLTFSSEINKSSLPFTLLHPSQVQTLAPQAVQPASYQFEIQQTTEATPPPLTTSSTSSSTTTNDSHSSSSQAGLLQLAHIVSTFG</sequence>
<keyword evidence="3 5" id="KW-0863">Zinc-finger</keyword>
<dbReference type="Proteomes" id="UP001473302">
    <property type="component" value="Unassembled WGS sequence"/>
</dbReference>
<dbReference type="Gene3D" id="3.30.160.60">
    <property type="entry name" value="Classic Zinc Finger"/>
    <property type="match status" value="2"/>
</dbReference>
<dbReference type="Pfam" id="PF00096">
    <property type="entry name" value="zf-C2H2"/>
    <property type="match status" value="2"/>
</dbReference>
<keyword evidence="9" id="KW-1185">Reference proteome</keyword>
<evidence type="ECO:0000313" key="9">
    <source>
        <dbReference type="Proteomes" id="UP001473302"/>
    </source>
</evidence>
<feature type="region of interest" description="Disordered" evidence="6">
    <location>
        <begin position="218"/>
        <end position="240"/>
    </location>
</feature>
<dbReference type="InterPro" id="IPR036236">
    <property type="entry name" value="Znf_C2H2_sf"/>
</dbReference>
<name>A0ABP9YLT8_9FUNG</name>
<evidence type="ECO:0000256" key="4">
    <source>
        <dbReference type="ARBA" id="ARBA00022833"/>
    </source>
</evidence>
<evidence type="ECO:0000256" key="6">
    <source>
        <dbReference type="SAM" id="MobiDB-lite"/>
    </source>
</evidence>
<dbReference type="PANTHER" id="PTHR14003:SF19">
    <property type="entry name" value="YY2 TRANSCRIPTION FACTOR"/>
    <property type="match status" value="1"/>
</dbReference>
<dbReference type="SUPFAM" id="SSF57667">
    <property type="entry name" value="beta-beta-alpha zinc fingers"/>
    <property type="match status" value="1"/>
</dbReference>
<feature type="domain" description="C2H2-type" evidence="7">
    <location>
        <begin position="94"/>
        <end position="123"/>
    </location>
</feature>
<dbReference type="EMBL" id="BAABUK010000003">
    <property type="protein sequence ID" value="GAA5807831.1"/>
    <property type="molecule type" value="Genomic_DNA"/>
</dbReference>
<evidence type="ECO:0000313" key="8">
    <source>
        <dbReference type="EMBL" id="GAA5807831.1"/>
    </source>
</evidence>
<feature type="region of interest" description="Disordered" evidence="6">
    <location>
        <begin position="298"/>
        <end position="325"/>
    </location>
</feature>
<organism evidence="8 9">
    <name type="scientific">Mucor flavus</name>
    <dbReference type="NCBI Taxonomy" id="439312"/>
    <lineage>
        <taxon>Eukaryota</taxon>
        <taxon>Fungi</taxon>
        <taxon>Fungi incertae sedis</taxon>
        <taxon>Mucoromycota</taxon>
        <taxon>Mucoromycotina</taxon>
        <taxon>Mucoromycetes</taxon>
        <taxon>Mucorales</taxon>
        <taxon>Mucorineae</taxon>
        <taxon>Mucoraceae</taxon>
        <taxon>Mucor</taxon>
    </lineage>
</organism>
<evidence type="ECO:0000256" key="2">
    <source>
        <dbReference type="ARBA" id="ARBA00022737"/>
    </source>
</evidence>
<keyword evidence="2" id="KW-0677">Repeat</keyword>
<feature type="compositionally biased region" description="Acidic residues" evidence="6">
    <location>
        <begin position="229"/>
        <end position="238"/>
    </location>
</feature>
<proteinExistence type="predicted"/>
<dbReference type="SMART" id="SM00355">
    <property type="entry name" value="ZnF_C2H2"/>
    <property type="match status" value="2"/>
</dbReference>
<comment type="caution">
    <text evidence="8">The sequence shown here is derived from an EMBL/GenBank/DDBJ whole genome shotgun (WGS) entry which is preliminary data.</text>
</comment>
<feature type="compositionally biased region" description="Low complexity" evidence="6">
    <location>
        <begin position="305"/>
        <end position="325"/>
    </location>
</feature>
<evidence type="ECO:0000259" key="7">
    <source>
        <dbReference type="PROSITE" id="PS50157"/>
    </source>
</evidence>
<keyword evidence="1" id="KW-0479">Metal-binding</keyword>
<dbReference type="PANTHER" id="PTHR14003">
    <property type="entry name" value="TRANSCRIPTIONAL REPRESSOR PROTEIN YY"/>
    <property type="match status" value="1"/>
</dbReference>
<dbReference type="InterPro" id="IPR013087">
    <property type="entry name" value="Znf_C2H2_type"/>
</dbReference>
<reference evidence="8 9" key="1">
    <citation type="submission" date="2024-04" db="EMBL/GenBank/DDBJ databases">
        <title>genome sequences of Mucor flavus KT1a and Helicostylum pulchrum KT1b strains isolated from the surface of a dry-aged beef.</title>
        <authorList>
            <person name="Toyotome T."/>
            <person name="Hosono M."/>
            <person name="Torimaru M."/>
            <person name="Fukuda K."/>
            <person name="Mikami N."/>
        </authorList>
    </citation>
    <scope>NUCLEOTIDE SEQUENCE [LARGE SCALE GENOMIC DNA]</scope>
    <source>
        <strain evidence="8 9">KT1a</strain>
    </source>
</reference>
<feature type="domain" description="C2H2-type" evidence="7">
    <location>
        <begin position="64"/>
        <end position="93"/>
    </location>
</feature>